<evidence type="ECO:0000313" key="1">
    <source>
        <dbReference type="EMBL" id="KIM91597.1"/>
    </source>
</evidence>
<protein>
    <submittedName>
        <fullName evidence="1">Uncharacterized protein</fullName>
    </submittedName>
</protein>
<dbReference type="Proteomes" id="UP000054166">
    <property type="component" value="Unassembled WGS sequence"/>
</dbReference>
<dbReference type="HOGENOM" id="CLU_2414061_0_0_1"/>
<gene>
    <name evidence="1" type="ORF">PILCRDRAFT_133937</name>
</gene>
<name>A0A0C3CPL4_PILCF</name>
<sequence>MRHSRQMLSWLQSWNARCYFAKWTSNRIRTEVSELEEFKRGHWTRQGIPMRRDVDITHQGSRRAAAASLKLKRLSIVKPADECVTDCLRLHL</sequence>
<dbReference type="AlphaFoldDB" id="A0A0C3CPL4"/>
<dbReference type="InParanoid" id="A0A0C3CPL4"/>
<organism evidence="1 2">
    <name type="scientific">Piloderma croceum (strain F 1598)</name>
    <dbReference type="NCBI Taxonomy" id="765440"/>
    <lineage>
        <taxon>Eukaryota</taxon>
        <taxon>Fungi</taxon>
        <taxon>Dikarya</taxon>
        <taxon>Basidiomycota</taxon>
        <taxon>Agaricomycotina</taxon>
        <taxon>Agaricomycetes</taxon>
        <taxon>Agaricomycetidae</taxon>
        <taxon>Atheliales</taxon>
        <taxon>Atheliaceae</taxon>
        <taxon>Piloderma</taxon>
    </lineage>
</organism>
<reference evidence="1 2" key="1">
    <citation type="submission" date="2014-04" db="EMBL/GenBank/DDBJ databases">
        <authorList>
            <consortium name="DOE Joint Genome Institute"/>
            <person name="Kuo A."/>
            <person name="Tarkka M."/>
            <person name="Buscot F."/>
            <person name="Kohler A."/>
            <person name="Nagy L.G."/>
            <person name="Floudas D."/>
            <person name="Copeland A."/>
            <person name="Barry K.W."/>
            <person name="Cichocki N."/>
            <person name="Veneault-Fourrey C."/>
            <person name="LaButti K."/>
            <person name="Lindquist E.A."/>
            <person name="Lipzen A."/>
            <person name="Lundell T."/>
            <person name="Morin E."/>
            <person name="Murat C."/>
            <person name="Sun H."/>
            <person name="Tunlid A."/>
            <person name="Henrissat B."/>
            <person name="Grigoriev I.V."/>
            <person name="Hibbett D.S."/>
            <person name="Martin F."/>
            <person name="Nordberg H.P."/>
            <person name="Cantor M.N."/>
            <person name="Hua S.X."/>
        </authorList>
    </citation>
    <scope>NUCLEOTIDE SEQUENCE [LARGE SCALE GENOMIC DNA]</scope>
    <source>
        <strain evidence="1 2">F 1598</strain>
    </source>
</reference>
<reference evidence="2" key="2">
    <citation type="submission" date="2015-01" db="EMBL/GenBank/DDBJ databases">
        <title>Evolutionary Origins and Diversification of the Mycorrhizal Mutualists.</title>
        <authorList>
            <consortium name="DOE Joint Genome Institute"/>
            <consortium name="Mycorrhizal Genomics Consortium"/>
            <person name="Kohler A."/>
            <person name="Kuo A."/>
            <person name="Nagy L.G."/>
            <person name="Floudas D."/>
            <person name="Copeland A."/>
            <person name="Barry K.W."/>
            <person name="Cichocki N."/>
            <person name="Veneault-Fourrey C."/>
            <person name="LaButti K."/>
            <person name="Lindquist E.A."/>
            <person name="Lipzen A."/>
            <person name="Lundell T."/>
            <person name="Morin E."/>
            <person name="Murat C."/>
            <person name="Riley R."/>
            <person name="Ohm R."/>
            <person name="Sun H."/>
            <person name="Tunlid A."/>
            <person name="Henrissat B."/>
            <person name="Grigoriev I.V."/>
            <person name="Hibbett D.S."/>
            <person name="Martin F."/>
        </authorList>
    </citation>
    <scope>NUCLEOTIDE SEQUENCE [LARGE SCALE GENOMIC DNA]</scope>
    <source>
        <strain evidence="2">F 1598</strain>
    </source>
</reference>
<keyword evidence="2" id="KW-1185">Reference proteome</keyword>
<evidence type="ECO:0000313" key="2">
    <source>
        <dbReference type="Proteomes" id="UP000054166"/>
    </source>
</evidence>
<dbReference type="EMBL" id="KN832971">
    <property type="protein sequence ID" value="KIM91597.1"/>
    <property type="molecule type" value="Genomic_DNA"/>
</dbReference>
<proteinExistence type="predicted"/>
<accession>A0A0C3CPL4</accession>